<accession>A0A0W8F594</accession>
<dbReference type="Pfam" id="PF25133">
    <property type="entry name" value="TYW2_N_2"/>
    <property type="match status" value="1"/>
</dbReference>
<reference evidence="5" key="1">
    <citation type="journal article" date="2015" name="Proc. Natl. Acad. Sci. U.S.A.">
        <title>Networks of energetic and metabolic interactions define dynamics in microbial communities.</title>
        <authorList>
            <person name="Embree M."/>
            <person name="Liu J.K."/>
            <person name="Al-Bassam M.M."/>
            <person name="Zengler K."/>
        </authorList>
    </citation>
    <scope>NUCLEOTIDE SEQUENCE</scope>
</reference>
<dbReference type="SUPFAM" id="SSF53335">
    <property type="entry name" value="S-adenosyl-L-methionine-dependent methyltransferases"/>
    <property type="match status" value="1"/>
</dbReference>
<evidence type="ECO:0000259" key="4">
    <source>
        <dbReference type="PROSITE" id="PS51684"/>
    </source>
</evidence>
<protein>
    <submittedName>
        <fullName evidence="5">Trna methylase trm12p wyeosine biosynthesis</fullName>
    </submittedName>
</protein>
<dbReference type="Pfam" id="PF02475">
    <property type="entry name" value="TRM5-TYW2_MTfase"/>
    <property type="match status" value="1"/>
</dbReference>
<keyword evidence="5" id="KW-0489">Methyltransferase</keyword>
<keyword evidence="1" id="KW-0808">Transferase</keyword>
<dbReference type="HAMAP" id="MF_01922">
    <property type="entry name" value="TYW2_archaea"/>
    <property type="match status" value="1"/>
</dbReference>
<dbReference type="AlphaFoldDB" id="A0A0W8F594"/>
<dbReference type="InterPro" id="IPR030382">
    <property type="entry name" value="MeTrfase_TRM5/TYW2"/>
</dbReference>
<feature type="domain" description="SAM-dependent methyltransferase TRM5/TYW2-type" evidence="4">
    <location>
        <begin position="82"/>
        <end position="329"/>
    </location>
</feature>
<dbReference type="InterPro" id="IPR030867">
    <property type="entry name" value="TYW2_archaea"/>
</dbReference>
<dbReference type="InterPro" id="IPR029063">
    <property type="entry name" value="SAM-dependent_MTases_sf"/>
</dbReference>
<dbReference type="GO" id="GO:0016765">
    <property type="term" value="F:transferase activity, transferring alkyl or aryl (other than methyl) groups"/>
    <property type="evidence" value="ECO:0007669"/>
    <property type="project" value="InterPro"/>
</dbReference>
<dbReference type="GO" id="GO:0005737">
    <property type="term" value="C:cytoplasm"/>
    <property type="evidence" value="ECO:0007669"/>
    <property type="project" value="TreeGrafter"/>
</dbReference>
<evidence type="ECO:0000256" key="3">
    <source>
        <dbReference type="ARBA" id="ARBA00022694"/>
    </source>
</evidence>
<dbReference type="InterPro" id="IPR056744">
    <property type="entry name" value="TRM5/TYW2-like_N"/>
</dbReference>
<dbReference type="InterPro" id="IPR056743">
    <property type="entry name" value="TRM5-TYW2-like_MTfase"/>
</dbReference>
<dbReference type="PANTHER" id="PTHR23245:SF41">
    <property type="entry name" value="TRNA(PHE) (4-DEMETHYLWYOSINE(37)-C(7)) AMINOCARBOXYPROPYLTRANSFERASE"/>
    <property type="match status" value="1"/>
</dbReference>
<dbReference type="GO" id="GO:0030488">
    <property type="term" value="P:tRNA methylation"/>
    <property type="evidence" value="ECO:0007669"/>
    <property type="project" value="TreeGrafter"/>
</dbReference>
<dbReference type="PANTHER" id="PTHR23245">
    <property type="entry name" value="TRNA METHYLTRANSFERASE"/>
    <property type="match status" value="1"/>
</dbReference>
<dbReference type="EMBL" id="LNQE01001516">
    <property type="protein sequence ID" value="KUG16047.1"/>
    <property type="molecule type" value="Genomic_DNA"/>
</dbReference>
<organism evidence="5">
    <name type="scientific">hydrocarbon metagenome</name>
    <dbReference type="NCBI Taxonomy" id="938273"/>
    <lineage>
        <taxon>unclassified sequences</taxon>
        <taxon>metagenomes</taxon>
        <taxon>ecological metagenomes</taxon>
    </lineage>
</organism>
<sequence>MRAKREDAPATLKMVIAQGFLDRGRKVVEKSGHVEIPVRCNIPGLLVISQESPMYYRRAPDLAEAMSDQLLPEEMELLPRGWHILGDVIVVKIHPRLDSHQDRIARALLNFYPRCHTVLRDYGIEGPFREPVREIIAGTRTETVHRENGVTFHLDARKVMFSAGNLNERMRMGNLGRGEYVVDMFAGIGYFSLPMAVHSRPRKVLAIELNPNAYHYLCLNIKKNGVERIVEPVLGDCAKVTPEGVADRVVMGMVQVTDRYLLKGIGALRSGGVLHYHQTVPSLMYPKRAVCDIEEAARALGRRSEILGCIRVKKYSPGVVHSVVDARIK</sequence>
<dbReference type="Gene3D" id="3.40.50.150">
    <property type="entry name" value="Vaccinia Virus protein VP39"/>
    <property type="match status" value="1"/>
</dbReference>
<dbReference type="Gene3D" id="3.30.300.110">
    <property type="entry name" value="Met-10+ protein-like domains"/>
    <property type="match status" value="1"/>
</dbReference>
<dbReference type="GO" id="GO:0008175">
    <property type="term" value="F:tRNA methyltransferase activity"/>
    <property type="evidence" value="ECO:0007669"/>
    <property type="project" value="TreeGrafter"/>
</dbReference>
<evidence type="ECO:0000256" key="2">
    <source>
        <dbReference type="ARBA" id="ARBA00022691"/>
    </source>
</evidence>
<proteinExistence type="inferred from homology"/>
<evidence type="ECO:0000313" key="5">
    <source>
        <dbReference type="EMBL" id="KUG16047.1"/>
    </source>
</evidence>
<dbReference type="CDD" id="cd02440">
    <property type="entry name" value="AdoMet_MTases"/>
    <property type="match status" value="1"/>
</dbReference>
<comment type="caution">
    <text evidence="5">The sequence shown here is derived from an EMBL/GenBank/DDBJ whole genome shotgun (WGS) entry which is preliminary data.</text>
</comment>
<evidence type="ECO:0000256" key="1">
    <source>
        <dbReference type="ARBA" id="ARBA00022679"/>
    </source>
</evidence>
<gene>
    <name evidence="5" type="ORF">ASZ90_014274</name>
</gene>
<name>A0A0W8F594_9ZZZZ</name>
<dbReference type="PROSITE" id="PS51684">
    <property type="entry name" value="SAM_MT_TRM5_TYW2"/>
    <property type="match status" value="1"/>
</dbReference>
<keyword evidence="3" id="KW-0819">tRNA processing</keyword>
<keyword evidence="2" id="KW-0949">S-adenosyl-L-methionine</keyword>